<dbReference type="GO" id="GO:0005886">
    <property type="term" value="C:plasma membrane"/>
    <property type="evidence" value="ECO:0007669"/>
    <property type="project" value="TreeGrafter"/>
</dbReference>
<feature type="transmembrane region" description="Helical" evidence="6">
    <location>
        <begin position="147"/>
        <end position="169"/>
    </location>
</feature>
<proteinExistence type="predicted"/>
<keyword evidence="4 6" id="KW-0472">Membrane</keyword>
<feature type="domain" description="ABC transmembrane type-1" evidence="7">
    <location>
        <begin position="92"/>
        <end position="278"/>
    </location>
</feature>
<evidence type="ECO:0000256" key="5">
    <source>
        <dbReference type="SAM" id="MobiDB-lite"/>
    </source>
</evidence>
<organism evidence="8 9">
    <name type="scientific">Meloidogyne enterolobii</name>
    <name type="common">Root-knot nematode worm</name>
    <name type="synonym">Meloidogyne mayaguensis</name>
    <dbReference type="NCBI Taxonomy" id="390850"/>
    <lineage>
        <taxon>Eukaryota</taxon>
        <taxon>Metazoa</taxon>
        <taxon>Ecdysozoa</taxon>
        <taxon>Nematoda</taxon>
        <taxon>Chromadorea</taxon>
        <taxon>Rhabditida</taxon>
        <taxon>Tylenchina</taxon>
        <taxon>Tylenchomorpha</taxon>
        <taxon>Tylenchoidea</taxon>
        <taxon>Meloidogynidae</taxon>
        <taxon>Meloidogyninae</taxon>
        <taxon>Meloidogyne</taxon>
    </lineage>
</organism>
<feature type="transmembrane region" description="Helical" evidence="6">
    <location>
        <begin position="242"/>
        <end position="264"/>
    </location>
</feature>
<evidence type="ECO:0000313" key="9">
    <source>
        <dbReference type="Proteomes" id="UP000580250"/>
    </source>
</evidence>
<evidence type="ECO:0000313" key="8">
    <source>
        <dbReference type="EMBL" id="CAD2185097.1"/>
    </source>
</evidence>
<sequence>MLKSPNLETAEEHPKHSAVLIGGSSMFNNDRQALLGDTTEKLTISYGTLTTNSSNSSTDPLTNGRKSKKAKEKPRKLGLFSSSTALDYFLIIVGTFASVVHGAGFPLLSIVLGGMTSVFLRAENSDFVHGNEPSTFKKCNEEFKHQIFIYSMYYLFLGFVMFITSYIQIACWEAVAERLVHRLRQNYLRAILRQDIAWFDTVQTGNLTARLSDDLERVREGWGIKHLFLFKSFISSFVVGFFYSWQMTVVMALFTPAIALTSAWMGRMTASRTQVETR</sequence>
<dbReference type="GO" id="GO:0140359">
    <property type="term" value="F:ABC-type transporter activity"/>
    <property type="evidence" value="ECO:0007669"/>
    <property type="project" value="InterPro"/>
</dbReference>
<comment type="caution">
    <text evidence="8">The sequence shown here is derived from an EMBL/GenBank/DDBJ whole genome shotgun (WGS) entry which is preliminary data.</text>
</comment>
<name>A0A6V7WDL6_MELEN</name>
<dbReference type="Pfam" id="PF00664">
    <property type="entry name" value="ABC_membrane"/>
    <property type="match status" value="1"/>
</dbReference>
<dbReference type="AlphaFoldDB" id="A0A6V7WDL6"/>
<dbReference type="PANTHER" id="PTHR24222:SF76">
    <property type="entry name" value="MYCOBACTIN IMPORT ATP-BINDING_PERMEASE PROTEIN IRTB"/>
    <property type="match status" value="1"/>
</dbReference>
<evidence type="ECO:0000256" key="6">
    <source>
        <dbReference type="SAM" id="Phobius"/>
    </source>
</evidence>
<dbReference type="CDD" id="cd18577">
    <property type="entry name" value="ABC_6TM_Pgp_ABCB1_D1_like"/>
    <property type="match status" value="1"/>
</dbReference>
<evidence type="ECO:0000256" key="2">
    <source>
        <dbReference type="ARBA" id="ARBA00022692"/>
    </source>
</evidence>
<dbReference type="InterPro" id="IPR011527">
    <property type="entry name" value="ABC1_TM_dom"/>
</dbReference>
<evidence type="ECO:0000256" key="4">
    <source>
        <dbReference type="ARBA" id="ARBA00023136"/>
    </source>
</evidence>
<feature type="compositionally biased region" description="Low complexity" evidence="5">
    <location>
        <begin position="48"/>
        <end position="58"/>
    </location>
</feature>
<dbReference type="InterPro" id="IPR039421">
    <property type="entry name" value="Type_1_exporter"/>
</dbReference>
<dbReference type="EMBL" id="CAJEWN010000529">
    <property type="protein sequence ID" value="CAD2185097.1"/>
    <property type="molecule type" value="Genomic_DNA"/>
</dbReference>
<dbReference type="Gene3D" id="1.20.1560.10">
    <property type="entry name" value="ABC transporter type 1, transmembrane domain"/>
    <property type="match status" value="1"/>
</dbReference>
<feature type="region of interest" description="Disordered" evidence="5">
    <location>
        <begin position="48"/>
        <end position="70"/>
    </location>
</feature>
<gene>
    <name evidence="8" type="ORF">MENT_LOCUS37503</name>
</gene>
<dbReference type="OrthoDB" id="6500128at2759"/>
<accession>A0A6V7WDL6</accession>
<dbReference type="InterPro" id="IPR036640">
    <property type="entry name" value="ABC1_TM_sf"/>
</dbReference>
<dbReference type="PANTHER" id="PTHR24222">
    <property type="entry name" value="ABC TRANSPORTER B FAMILY"/>
    <property type="match status" value="1"/>
</dbReference>
<dbReference type="PROSITE" id="PS50929">
    <property type="entry name" value="ABC_TM1F"/>
    <property type="match status" value="1"/>
</dbReference>
<keyword evidence="2 6" id="KW-0812">Transmembrane</keyword>
<keyword evidence="3 6" id="KW-1133">Transmembrane helix</keyword>
<evidence type="ECO:0000259" key="7">
    <source>
        <dbReference type="PROSITE" id="PS50929"/>
    </source>
</evidence>
<dbReference type="GO" id="GO:0005524">
    <property type="term" value="F:ATP binding"/>
    <property type="evidence" value="ECO:0007669"/>
    <property type="project" value="InterPro"/>
</dbReference>
<protein>
    <recommendedName>
        <fullName evidence="7">ABC transmembrane type-1 domain-containing protein</fullName>
    </recommendedName>
</protein>
<dbReference type="SUPFAM" id="SSF90123">
    <property type="entry name" value="ABC transporter transmembrane region"/>
    <property type="match status" value="1"/>
</dbReference>
<comment type="subcellular location">
    <subcellularLocation>
        <location evidence="1">Membrane</location>
        <topology evidence="1">Multi-pass membrane protein</topology>
    </subcellularLocation>
</comment>
<evidence type="ECO:0000256" key="3">
    <source>
        <dbReference type="ARBA" id="ARBA00022989"/>
    </source>
</evidence>
<dbReference type="Proteomes" id="UP000580250">
    <property type="component" value="Unassembled WGS sequence"/>
</dbReference>
<evidence type="ECO:0000256" key="1">
    <source>
        <dbReference type="ARBA" id="ARBA00004141"/>
    </source>
</evidence>
<reference evidence="8 9" key="1">
    <citation type="submission" date="2020-08" db="EMBL/GenBank/DDBJ databases">
        <authorList>
            <person name="Koutsovoulos G."/>
            <person name="Danchin GJ E."/>
        </authorList>
    </citation>
    <scope>NUCLEOTIDE SEQUENCE [LARGE SCALE GENOMIC DNA]</scope>
</reference>